<feature type="non-terminal residue" evidence="3">
    <location>
        <position position="152"/>
    </location>
</feature>
<keyword evidence="1" id="KW-0732">Signal</keyword>
<dbReference type="GO" id="GO:0015888">
    <property type="term" value="P:thiamine transport"/>
    <property type="evidence" value="ECO:0007669"/>
    <property type="project" value="TreeGrafter"/>
</dbReference>
<dbReference type="SUPFAM" id="SSF53850">
    <property type="entry name" value="Periplasmic binding protein-like II"/>
    <property type="match status" value="1"/>
</dbReference>
<proteinExistence type="predicted"/>
<evidence type="ECO:0000313" key="3">
    <source>
        <dbReference type="EMBL" id="GAI95178.1"/>
    </source>
</evidence>
<keyword evidence="2" id="KW-1133">Transmembrane helix</keyword>
<organism evidence="3">
    <name type="scientific">marine sediment metagenome</name>
    <dbReference type="NCBI Taxonomy" id="412755"/>
    <lineage>
        <taxon>unclassified sequences</taxon>
        <taxon>metagenomes</taxon>
        <taxon>ecological metagenomes</taxon>
    </lineage>
</organism>
<keyword evidence="2" id="KW-0812">Transmembrane</keyword>
<dbReference type="AlphaFoldDB" id="X1SQG1"/>
<gene>
    <name evidence="3" type="ORF">S12H4_31092</name>
</gene>
<dbReference type="EMBL" id="BARW01018116">
    <property type="protein sequence ID" value="GAI95178.1"/>
    <property type="molecule type" value="Genomic_DNA"/>
</dbReference>
<evidence type="ECO:0000256" key="2">
    <source>
        <dbReference type="SAM" id="Phobius"/>
    </source>
</evidence>
<dbReference type="GO" id="GO:0030976">
    <property type="term" value="F:thiamine pyrophosphate binding"/>
    <property type="evidence" value="ECO:0007669"/>
    <property type="project" value="TreeGrafter"/>
</dbReference>
<dbReference type="PANTHER" id="PTHR30006:SF2">
    <property type="entry name" value="ABC TRANSPORTER SUBSTRATE-BINDING PROTEIN"/>
    <property type="match status" value="1"/>
</dbReference>
<sequence>MRKKESKFKYKNLIFIVLIFLVAIVVILVLNYTKKTQPTGKLMLYTSVPVDTINKVKVEFEKRQPGIELNIFRSGTGKVMNRIYNEIDEGLIQADLIWVADFTVGEELKNKGQLLKYKSPHADNIIYSLKDKNDYYYAARLLNMIIAYNTDN</sequence>
<accession>X1SQG1</accession>
<dbReference type="Gene3D" id="3.40.190.10">
    <property type="entry name" value="Periplasmic binding protein-like II"/>
    <property type="match status" value="1"/>
</dbReference>
<comment type="caution">
    <text evidence="3">The sequence shown here is derived from an EMBL/GenBank/DDBJ whole genome shotgun (WGS) entry which is preliminary data.</text>
</comment>
<protein>
    <submittedName>
        <fullName evidence="3">Uncharacterized protein</fullName>
    </submittedName>
</protein>
<name>X1SQG1_9ZZZZ</name>
<reference evidence="3" key="1">
    <citation type="journal article" date="2014" name="Front. Microbiol.">
        <title>High frequency of phylogenetically diverse reductive dehalogenase-homologous genes in deep subseafloor sedimentary metagenomes.</title>
        <authorList>
            <person name="Kawai M."/>
            <person name="Futagami T."/>
            <person name="Toyoda A."/>
            <person name="Takaki Y."/>
            <person name="Nishi S."/>
            <person name="Hori S."/>
            <person name="Arai W."/>
            <person name="Tsubouchi T."/>
            <person name="Morono Y."/>
            <person name="Uchiyama I."/>
            <person name="Ito T."/>
            <person name="Fujiyama A."/>
            <person name="Inagaki F."/>
            <person name="Takami H."/>
        </authorList>
    </citation>
    <scope>NUCLEOTIDE SEQUENCE</scope>
    <source>
        <strain evidence="3">Expedition CK06-06</strain>
    </source>
</reference>
<dbReference type="GO" id="GO:0030975">
    <property type="term" value="F:thiamine binding"/>
    <property type="evidence" value="ECO:0007669"/>
    <property type="project" value="TreeGrafter"/>
</dbReference>
<dbReference type="PANTHER" id="PTHR30006">
    <property type="entry name" value="THIAMINE-BINDING PERIPLASMIC PROTEIN-RELATED"/>
    <property type="match status" value="1"/>
</dbReference>
<feature type="transmembrane region" description="Helical" evidence="2">
    <location>
        <begin position="12"/>
        <end position="32"/>
    </location>
</feature>
<keyword evidence="2" id="KW-0472">Membrane</keyword>
<evidence type="ECO:0000256" key="1">
    <source>
        <dbReference type="ARBA" id="ARBA00022729"/>
    </source>
</evidence>
<dbReference type="GO" id="GO:0030288">
    <property type="term" value="C:outer membrane-bounded periplasmic space"/>
    <property type="evidence" value="ECO:0007669"/>
    <property type="project" value="TreeGrafter"/>
</dbReference>